<dbReference type="InterPro" id="IPR036614">
    <property type="entry name" value="RusA-like_sf"/>
</dbReference>
<dbReference type="EMBL" id="JABXRP010000001">
    <property type="protein sequence ID" value="MBA8076561.1"/>
    <property type="molecule type" value="Genomic_DNA"/>
</dbReference>
<protein>
    <submittedName>
        <fullName evidence="2">RusA family crossover junction endodeoxyribonuclease</fullName>
    </submittedName>
</protein>
<dbReference type="Proteomes" id="UP000533461">
    <property type="component" value="Unassembled WGS sequence"/>
</dbReference>
<evidence type="ECO:0000313" key="2">
    <source>
        <dbReference type="EMBL" id="MBA8076561.1"/>
    </source>
</evidence>
<comment type="caution">
    <text evidence="2">The sequence shown here is derived from an EMBL/GenBank/DDBJ whole genome shotgun (WGS) entry which is preliminary data.</text>
</comment>
<feature type="region of interest" description="Disordered" evidence="1">
    <location>
        <begin position="61"/>
        <end position="81"/>
    </location>
</feature>
<sequence>MKIYDITPVAKPRMTRSDRWRSRPETSAYWFFKAQVRRLGITLPESGYHITFVLPMPKSWSKKKRQQHDGQPHQTKPDKDNLEKALLDAIFDDDCRIWDGRVTKRWGETGQIIIQENAE</sequence>
<dbReference type="Gene3D" id="3.30.1330.70">
    <property type="entry name" value="Holliday junction resolvase RusA"/>
    <property type="match status" value="1"/>
</dbReference>
<dbReference type="InterPro" id="IPR008822">
    <property type="entry name" value="Endonuclease_RusA-like"/>
</dbReference>
<dbReference type="GO" id="GO:0006310">
    <property type="term" value="P:DNA recombination"/>
    <property type="evidence" value="ECO:0007669"/>
    <property type="project" value="InterPro"/>
</dbReference>
<dbReference type="SUPFAM" id="SSF103084">
    <property type="entry name" value="Holliday junction resolvase RusA"/>
    <property type="match status" value="1"/>
</dbReference>
<evidence type="ECO:0000313" key="3">
    <source>
        <dbReference type="Proteomes" id="UP000533461"/>
    </source>
</evidence>
<gene>
    <name evidence="2" type="ORF">HV056_08335</name>
</gene>
<evidence type="ECO:0000256" key="1">
    <source>
        <dbReference type="SAM" id="MobiDB-lite"/>
    </source>
</evidence>
<reference evidence="2 3" key="1">
    <citation type="submission" date="2020-06" db="EMBL/GenBank/DDBJ databases">
        <title>REHAB project genomes.</title>
        <authorList>
            <person name="Shaw L.P."/>
        </authorList>
    </citation>
    <scope>NUCLEOTIDE SEQUENCE [LARGE SCALE GENOMIC DNA]</scope>
    <source>
        <strain evidence="2 3">RHBSTW-00074</strain>
    </source>
</reference>
<dbReference type="GO" id="GO:0000287">
    <property type="term" value="F:magnesium ion binding"/>
    <property type="evidence" value="ECO:0007669"/>
    <property type="project" value="InterPro"/>
</dbReference>
<feature type="compositionally biased region" description="Basic and acidic residues" evidence="1">
    <location>
        <begin position="67"/>
        <end position="81"/>
    </location>
</feature>
<proteinExistence type="predicted"/>
<dbReference type="AlphaFoldDB" id="A0A7W3DD30"/>
<dbReference type="Pfam" id="PF05866">
    <property type="entry name" value="RusA"/>
    <property type="match status" value="1"/>
</dbReference>
<accession>A0A7W3DD30</accession>
<name>A0A7W3DD30_ENTAS</name>
<dbReference type="GeneID" id="63141038"/>
<dbReference type="GO" id="GO:0006281">
    <property type="term" value="P:DNA repair"/>
    <property type="evidence" value="ECO:0007669"/>
    <property type="project" value="InterPro"/>
</dbReference>
<organism evidence="2 3">
    <name type="scientific">Enterobacter asburiae</name>
    <dbReference type="NCBI Taxonomy" id="61645"/>
    <lineage>
        <taxon>Bacteria</taxon>
        <taxon>Pseudomonadati</taxon>
        <taxon>Pseudomonadota</taxon>
        <taxon>Gammaproteobacteria</taxon>
        <taxon>Enterobacterales</taxon>
        <taxon>Enterobacteriaceae</taxon>
        <taxon>Enterobacter</taxon>
        <taxon>Enterobacter cloacae complex</taxon>
    </lineage>
</organism>
<dbReference type="RefSeq" id="WP_044242279.1">
    <property type="nucleotide sequence ID" value="NZ_JABXQT010000004.1"/>
</dbReference>